<reference evidence="4" key="1">
    <citation type="submission" date="2019-12" db="UniProtKB">
        <authorList>
            <consortium name="WormBaseParasite"/>
        </authorList>
    </citation>
    <scope>IDENTIFICATION</scope>
</reference>
<dbReference type="Proteomes" id="UP000046395">
    <property type="component" value="Unassembled WGS sequence"/>
</dbReference>
<evidence type="ECO:0000259" key="2">
    <source>
        <dbReference type="PROSITE" id="PS50011"/>
    </source>
</evidence>
<keyword evidence="1" id="KW-0811">Translocation</keyword>
<dbReference type="SMART" id="SM00220">
    <property type="entry name" value="S_TKc"/>
    <property type="match status" value="1"/>
</dbReference>
<keyword evidence="1" id="KW-0509">mRNA transport</keyword>
<comment type="similarity">
    <text evidence="1">Belongs to the nucleoporin Nup85 family.</text>
</comment>
<dbReference type="GO" id="GO:0051028">
    <property type="term" value="P:mRNA transport"/>
    <property type="evidence" value="ECO:0007669"/>
    <property type="project" value="UniProtKB-KW"/>
</dbReference>
<dbReference type="AlphaFoldDB" id="A0A5S6QVA0"/>
<proteinExistence type="inferred from homology"/>
<comment type="function">
    <text evidence="1">Functions as a component of the nuclear pore complex (NPC).</text>
</comment>
<name>A0A5S6QVA0_TRIMR</name>
<dbReference type="SUPFAM" id="SSF56112">
    <property type="entry name" value="Protein kinase-like (PK-like)"/>
    <property type="match status" value="1"/>
</dbReference>
<dbReference type="Gene3D" id="1.10.510.10">
    <property type="entry name" value="Transferase(Phosphotransferase) domain 1"/>
    <property type="match status" value="1"/>
</dbReference>
<protein>
    <recommendedName>
        <fullName evidence="1">Nuclear pore complex protein Nup85</fullName>
    </recommendedName>
</protein>
<dbReference type="Pfam" id="PF07575">
    <property type="entry name" value="Nucleopor_Nup85"/>
    <property type="match status" value="1"/>
</dbReference>
<keyword evidence="1" id="KW-0653">Protein transport</keyword>
<evidence type="ECO:0000256" key="1">
    <source>
        <dbReference type="RuleBase" id="RU365073"/>
    </source>
</evidence>
<dbReference type="InterPro" id="IPR000719">
    <property type="entry name" value="Prot_kinase_dom"/>
</dbReference>
<keyword evidence="1" id="KW-0539">Nucleus</keyword>
<accession>A0A5S6QVA0</accession>
<dbReference type="WBParaSite" id="TMUE_3000011048.1">
    <property type="protein sequence ID" value="TMUE_3000011048.1"/>
    <property type="gene ID" value="WBGene00284916"/>
</dbReference>
<dbReference type="GO" id="GO:0004672">
    <property type="term" value="F:protein kinase activity"/>
    <property type="evidence" value="ECO:0007669"/>
    <property type="project" value="InterPro"/>
</dbReference>
<dbReference type="GO" id="GO:0005643">
    <property type="term" value="C:nuclear pore"/>
    <property type="evidence" value="ECO:0007669"/>
    <property type="project" value="UniProtKB-SubCell"/>
</dbReference>
<dbReference type="STRING" id="70415.A0A5S6QVA0"/>
<dbReference type="GO" id="GO:0015031">
    <property type="term" value="P:protein transport"/>
    <property type="evidence" value="ECO:0007669"/>
    <property type="project" value="UniProtKB-KW"/>
</dbReference>
<dbReference type="PANTHER" id="PTHR11909">
    <property type="entry name" value="CASEIN KINASE-RELATED"/>
    <property type="match status" value="1"/>
</dbReference>
<sequence>MENERDLFKSAPKRSETLAVCWTVDEDLVVCGNEGNEFTEPRTISKATWDGSVELYAHPAMRSVITESEEIFKQVSELVDLSKSGNVSIARIQRCCSQYQQLIEEHRISLQPMTVGIGWQVLKRFEIYETFFVLICHMYLRTERDGTVSDLCLWSKLLADDPRILASEALKSGCVDGDDDQYWKALNLCVLLGHVDLAKTILTKHPRADTPPFCRMLELIQTFSEHLLNLEASVNSSYSRKEGGAQVQEQAWIGKVTRIMQEDYFVSDSRLELLAKLVRGDEEAFRMAAPSCGTWLSLLMGRLLRSPYLTMSELTPIAMGYIAVYGTNRLSPLDVVYQSLFSMQIREFLVQIGDVFDDLWLAAHLANLFCCVNPQCLQSTEVGERYNLREEFVLSYGNLLLSQENLWMSGIEYMLISKRGRAMLKERLEAFAFSSDERWSPVIVECKRKCLFDIASSLFIKKALKELRGRNYSNALLAAIESTNVETIREVGEHLFRKVDLLSVMVDIGEGVKWPLESQDDVVLILAACESSVSVLGRQQCHFDSEVHWTVAKMAAPSQHRLLKIDTIVDSWQVVREIGCGTFGAVYEVINLTTKAHEAMKVESREQPESCRTLKQEIAVLKELMENNARNCCALTGSGKHAEFSYMVMSLVGPSFESVMKKCKNTDGLPRLCWYSAVHLGIRALEALEDLHKIRYIHRDIKPQNYAVGIASEPRKVFLLDFGTARRYINDSGAHHRPRAKAAFRGTVWYASSNALRGEEQSRRDDIWAWYYILVRITQGDLPWMHLPPATSFEQELELCAKCKDENMLKCKKMVSSCPPEYQDILEVIRPLTYYMAPEYNSIYELLNKVMQKELKAKYHDCVKQLCRGKTRQAACCLAELICNGHVPGPARLGLCHRLCLLLKDDAEALSKEQIRDVFVQFQLLKCLLDTDGHGSCSALSADDLHFANVLLQKRYCTVLLTN</sequence>
<dbReference type="InterPro" id="IPR011502">
    <property type="entry name" value="Nucleoporin_Nup85"/>
</dbReference>
<feature type="domain" description="Protein kinase" evidence="2">
    <location>
        <begin position="572"/>
        <end position="855"/>
    </location>
</feature>
<keyword evidence="1" id="KW-0472">Membrane</keyword>
<dbReference type="GO" id="GO:0005524">
    <property type="term" value="F:ATP binding"/>
    <property type="evidence" value="ECO:0007669"/>
    <property type="project" value="InterPro"/>
</dbReference>
<comment type="subcellular location">
    <subcellularLocation>
        <location evidence="1">Nucleus</location>
        <location evidence="1">Nuclear pore complex</location>
    </subcellularLocation>
</comment>
<evidence type="ECO:0000313" key="3">
    <source>
        <dbReference type="Proteomes" id="UP000046395"/>
    </source>
</evidence>
<dbReference type="Pfam" id="PF00069">
    <property type="entry name" value="Pkinase"/>
    <property type="match status" value="1"/>
</dbReference>
<keyword evidence="3" id="KW-1185">Reference proteome</keyword>
<evidence type="ECO:0000313" key="4">
    <source>
        <dbReference type="WBParaSite" id="TMUE_3000011048.1"/>
    </source>
</evidence>
<keyword evidence="1" id="KW-0906">Nuclear pore complex</keyword>
<dbReference type="PROSITE" id="PS50011">
    <property type="entry name" value="PROTEIN_KINASE_DOM"/>
    <property type="match status" value="1"/>
</dbReference>
<comment type="subunit">
    <text evidence="1">Component of the nuclear pore complex (NPC).</text>
</comment>
<dbReference type="GO" id="GO:0031965">
    <property type="term" value="C:nuclear membrane"/>
    <property type="evidence" value="ECO:0007669"/>
    <property type="project" value="UniProtKB-UniRule"/>
</dbReference>
<dbReference type="InterPro" id="IPR011009">
    <property type="entry name" value="Kinase-like_dom_sf"/>
</dbReference>
<organism evidence="3 4">
    <name type="scientific">Trichuris muris</name>
    <name type="common">Mouse whipworm</name>
    <dbReference type="NCBI Taxonomy" id="70415"/>
    <lineage>
        <taxon>Eukaryota</taxon>
        <taxon>Metazoa</taxon>
        <taxon>Ecdysozoa</taxon>
        <taxon>Nematoda</taxon>
        <taxon>Enoplea</taxon>
        <taxon>Dorylaimia</taxon>
        <taxon>Trichinellida</taxon>
        <taxon>Trichuridae</taxon>
        <taxon>Trichuris</taxon>
    </lineage>
</organism>
<dbReference type="InterPro" id="IPR050235">
    <property type="entry name" value="CK1_Ser-Thr_kinase"/>
</dbReference>
<keyword evidence="1" id="KW-0813">Transport</keyword>